<keyword evidence="5" id="KW-0012">Acyltransferase</keyword>
<dbReference type="InterPro" id="IPR018201">
    <property type="entry name" value="Ketoacyl_synth_AS"/>
</dbReference>
<dbReference type="SUPFAM" id="SSF53901">
    <property type="entry name" value="Thiolase-like"/>
    <property type="match status" value="1"/>
</dbReference>
<keyword evidence="2 3" id="KW-0808">Transferase</keyword>
<dbReference type="Gene3D" id="3.40.47.10">
    <property type="match status" value="1"/>
</dbReference>
<dbReference type="GO" id="GO:0004315">
    <property type="term" value="F:3-oxoacyl-[acyl-carrier-protein] synthase activity"/>
    <property type="evidence" value="ECO:0007669"/>
    <property type="project" value="UniProtKB-EC"/>
</dbReference>
<comment type="caution">
    <text evidence="5">The sequence shown here is derived from an EMBL/GenBank/DDBJ whole genome shotgun (WGS) entry which is preliminary data.</text>
</comment>
<dbReference type="PROSITE" id="PS52004">
    <property type="entry name" value="KS3_2"/>
    <property type="match status" value="1"/>
</dbReference>
<feature type="domain" description="Ketosynthase family 3 (KS3)" evidence="4">
    <location>
        <begin position="1"/>
        <end position="385"/>
    </location>
</feature>
<protein>
    <submittedName>
        <fullName evidence="5">Beta-ketoacyl-ACP synthase</fullName>
        <ecNumber evidence="5">2.3.1.179</ecNumber>
    </submittedName>
</protein>
<evidence type="ECO:0000256" key="1">
    <source>
        <dbReference type="ARBA" id="ARBA00008467"/>
    </source>
</evidence>
<dbReference type="PANTHER" id="PTHR11712:SF320">
    <property type="entry name" value="BETA-KETOACYL SYNTHASE"/>
    <property type="match status" value="1"/>
</dbReference>
<name>A0ABW2IJ35_9PROT</name>
<dbReference type="InterPro" id="IPR000794">
    <property type="entry name" value="Beta-ketoacyl_synthase"/>
</dbReference>
<accession>A0ABW2IJ35</accession>
<dbReference type="PROSITE" id="PS00606">
    <property type="entry name" value="KS3_1"/>
    <property type="match status" value="1"/>
</dbReference>
<sequence>MSDIYINAFSICSRLGMNREETLQSLNSKSPPRPDRVEELAGGLTTMVAPLSGALPSDLSSETRTNQITGYLLREMKQAIADTLAKHGADRVAGVIGTSTTGVEEAIGPLGQRVEKGVWAEDFEFSRQELGDTARYLQEQVGFSGPCHTVSTACTSGAKALAAAARFIHSGIADAVICGGVDSLSRLTTNGFSALDSVSPHACAPFSKNRCGINIGEGGALFIVSKHEGPWKLTGWGESSDAYHMSSPEPTGAGAELALKEAFERASISASDIDFVHMHGTATPLNDAMESTLVNRVFGTHTPCASSKGMTGHTLGAAGALQVAINIIALDAQILPPHVYDGQRDESLAQINLAPLQGKPEKPMRRMLSASYAFGGSNIAVIIEKTN</sequence>
<organism evidence="5 6">
    <name type="scientific">Hirschia litorea</name>
    <dbReference type="NCBI Taxonomy" id="1199156"/>
    <lineage>
        <taxon>Bacteria</taxon>
        <taxon>Pseudomonadati</taxon>
        <taxon>Pseudomonadota</taxon>
        <taxon>Alphaproteobacteria</taxon>
        <taxon>Hyphomonadales</taxon>
        <taxon>Hyphomonadaceae</taxon>
        <taxon>Hirschia</taxon>
    </lineage>
</organism>
<dbReference type="PANTHER" id="PTHR11712">
    <property type="entry name" value="POLYKETIDE SYNTHASE-RELATED"/>
    <property type="match status" value="1"/>
</dbReference>
<evidence type="ECO:0000256" key="3">
    <source>
        <dbReference type="RuleBase" id="RU003694"/>
    </source>
</evidence>
<gene>
    <name evidence="5" type="ORF">ACFQS8_04430</name>
</gene>
<evidence type="ECO:0000259" key="4">
    <source>
        <dbReference type="PROSITE" id="PS52004"/>
    </source>
</evidence>
<dbReference type="EMBL" id="JBHTBR010000002">
    <property type="protein sequence ID" value="MFC7290850.1"/>
    <property type="molecule type" value="Genomic_DNA"/>
</dbReference>
<comment type="similarity">
    <text evidence="1 3">Belongs to the thiolase-like superfamily. Beta-ketoacyl-ACP synthases family.</text>
</comment>
<proteinExistence type="inferred from homology"/>
<dbReference type="InterPro" id="IPR020841">
    <property type="entry name" value="PKS_Beta-ketoAc_synthase_dom"/>
</dbReference>
<keyword evidence="6" id="KW-1185">Reference proteome</keyword>
<dbReference type="Pfam" id="PF00109">
    <property type="entry name" value="ketoacyl-synt"/>
    <property type="match status" value="1"/>
</dbReference>
<dbReference type="CDD" id="cd00834">
    <property type="entry name" value="KAS_I_II"/>
    <property type="match status" value="1"/>
</dbReference>
<dbReference type="RefSeq" id="WP_382166054.1">
    <property type="nucleotide sequence ID" value="NZ_JBHTBR010000002.1"/>
</dbReference>
<dbReference type="EC" id="2.3.1.179" evidence="5"/>
<dbReference type="InterPro" id="IPR014030">
    <property type="entry name" value="Ketoacyl_synth_N"/>
</dbReference>
<evidence type="ECO:0000256" key="2">
    <source>
        <dbReference type="ARBA" id="ARBA00022679"/>
    </source>
</evidence>
<dbReference type="InterPro" id="IPR014031">
    <property type="entry name" value="Ketoacyl_synth_C"/>
</dbReference>
<dbReference type="InterPro" id="IPR016039">
    <property type="entry name" value="Thiolase-like"/>
</dbReference>
<reference evidence="6" key="1">
    <citation type="journal article" date="2019" name="Int. J. Syst. Evol. Microbiol.">
        <title>The Global Catalogue of Microorganisms (GCM) 10K type strain sequencing project: providing services to taxonomists for standard genome sequencing and annotation.</title>
        <authorList>
            <consortium name="The Broad Institute Genomics Platform"/>
            <consortium name="The Broad Institute Genome Sequencing Center for Infectious Disease"/>
            <person name="Wu L."/>
            <person name="Ma J."/>
        </authorList>
    </citation>
    <scope>NUCLEOTIDE SEQUENCE [LARGE SCALE GENOMIC DNA]</scope>
    <source>
        <strain evidence="6">CCUG 51308</strain>
    </source>
</reference>
<dbReference type="SMART" id="SM00825">
    <property type="entry name" value="PKS_KS"/>
    <property type="match status" value="1"/>
</dbReference>
<dbReference type="Proteomes" id="UP001596492">
    <property type="component" value="Unassembled WGS sequence"/>
</dbReference>
<dbReference type="NCBIfam" id="NF006618">
    <property type="entry name" value="PRK09185.1"/>
    <property type="match status" value="1"/>
</dbReference>
<evidence type="ECO:0000313" key="5">
    <source>
        <dbReference type="EMBL" id="MFC7290850.1"/>
    </source>
</evidence>
<evidence type="ECO:0000313" key="6">
    <source>
        <dbReference type="Proteomes" id="UP001596492"/>
    </source>
</evidence>
<dbReference type="Pfam" id="PF02801">
    <property type="entry name" value="Ketoacyl-synt_C"/>
    <property type="match status" value="1"/>
</dbReference>